<dbReference type="InterPro" id="IPR027417">
    <property type="entry name" value="P-loop_NTPase"/>
</dbReference>
<name>A0A0G3I5Q6_LIBAF</name>
<evidence type="ECO:0000256" key="11">
    <source>
        <dbReference type="ARBA" id="ARBA00048988"/>
    </source>
</evidence>
<reference evidence="15 16" key="1">
    <citation type="journal article" date="2015" name="Genome Announc.">
        <title>Complete Genome Sequence of 'Candidatus Liberibacter africanus,' a Bacterium Associated with Citrus Huanglongbing.</title>
        <authorList>
            <person name="Lin H."/>
            <person name="Pietersen G."/>
            <person name="Han C."/>
            <person name="Read D.A."/>
            <person name="Lou B."/>
            <person name="Gupta G."/>
            <person name="Civerolo E.L."/>
        </authorList>
    </citation>
    <scope>NUCLEOTIDE SEQUENCE [LARGE SCALE GENOMIC DNA]</scope>
    <source>
        <strain evidence="15 16">PTSAPSY</strain>
    </source>
</reference>
<evidence type="ECO:0000313" key="15">
    <source>
        <dbReference type="EMBL" id="AKK20595.1"/>
    </source>
</evidence>
<organism evidence="15 16">
    <name type="scientific">Candidatus Liberibacter africanus PTSAPSY</name>
    <dbReference type="NCBI Taxonomy" id="1277257"/>
    <lineage>
        <taxon>Bacteria</taxon>
        <taxon>Pseudomonadati</taxon>
        <taxon>Pseudomonadota</taxon>
        <taxon>Alphaproteobacteria</taxon>
        <taxon>Hyphomicrobiales</taxon>
        <taxon>Rhizobiaceae</taxon>
        <taxon>Liberibacter</taxon>
    </lineage>
</organism>
<evidence type="ECO:0000256" key="3">
    <source>
        <dbReference type="ARBA" id="ARBA00022801"/>
    </source>
</evidence>
<proteinExistence type="inferred from homology"/>
<evidence type="ECO:0000259" key="14">
    <source>
        <dbReference type="PROSITE" id="PS51217"/>
    </source>
</evidence>
<dbReference type="EMBL" id="CP004021">
    <property type="protein sequence ID" value="AKK20595.1"/>
    <property type="molecule type" value="Genomic_DNA"/>
</dbReference>
<keyword evidence="16" id="KW-1185">Reference proteome</keyword>
<dbReference type="PROSITE" id="PS51217">
    <property type="entry name" value="UVRD_HELICASE_CTER"/>
    <property type="match status" value="1"/>
</dbReference>
<comment type="similarity">
    <text evidence="1">Belongs to the helicase family. UvrD subfamily.</text>
</comment>
<dbReference type="Pfam" id="PF00580">
    <property type="entry name" value="UvrD-helicase"/>
    <property type="match status" value="1"/>
</dbReference>
<dbReference type="GO" id="GO:0000725">
    <property type="term" value="P:recombinational repair"/>
    <property type="evidence" value="ECO:0007669"/>
    <property type="project" value="TreeGrafter"/>
</dbReference>
<evidence type="ECO:0000256" key="2">
    <source>
        <dbReference type="ARBA" id="ARBA00022741"/>
    </source>
</evidence>
<evidence type="ECO:0000256" key="4">
    <source>
        <dbReference type="ARBA" id="ARBA00022806"/>
    </source>
</evidence>
<keyword evidence="6" id="KW-0238">DNA-binding</keyword>
<evidence type="ECO:0000256" key="9">
    <source>
        <dbReference type="ARBA" id="ARBA00034808"/>
    </source>
</evidence>
<dbReference type="InterPro" id="IPR000212">
    <property type="entry name" value="DNA_helicase_UvrD/REP"/>
</dbReference>
<dbReference type="KEGG" id="lau:G293_04900"/>
<evidence type="ECO:0000256" key="6">
    <source>
        <dbReference type="ARBA" id="ARBA00023125"/>
    </source>
</evidence>
<dbReference type="EC" id="5.6.2.4" evidence="9"/>
<evidence type="ECO:0000259" key="13">
    <source>
        <dbReference type="PROSITE" id="PS51198"/>
    </source>
</evidence>
<dbReference type="InterPro" id="IPR014016">
    <property type="entry name" value="UvrD-like_ATP-bd"/>
</dbReference>
<keyword evidence="7" id="KW-0413">Isomerase</keyword>
<comment type="catalytic activity">
    <reaction evidence="11">
        <text>ATP + H2O = ADP + phosphate + H(+)</text>
        <dbReference type="Rhea" id="RHEA:13065"/>
        <dbReference type="ChEBI" id="CHEBI:15377"/>
        <dbReference type="ChEBI" id="CHEBI:15378"/>
        <dbReference type="ChEBI" id="CHEBI:30616"/>
        <dbReference type="ChEBI" id="CHEBI:43474"/>
        <dbReference type="ChEBI" id="CHEBI:456216"/>
        <dbReference type="EC" id="5.6.2.4"/>
    </reaction>
</comment>
<protein>
    <recommendedName>
        <fullName evidence="9">DNA 3'-5' helicase</fullName>
        <ecNumber evidence="9">5.6.2.4</ecNumber>
    </recommendedName>
    <alternativeName>
        <fullName evidence="10">DNA 3'-5' helicase II</fullName>
    </alternativeName>
</protein>
<gene>
    <name evidence="15" type="ORF">G293_04900</name>
</gene>
<dbReference type="InterPro" id="IPR014017">
    <property type="entry name" value="DNA_helicase_UvrD-like_C"/>
</dbReference>
<dbReference type="PANTHER" id="PTHR11070">
    <property type="entry name" value="UVRD / RECB / PCRA DNA HELICASE FAMILY MEMBER"/>
    <property type="match status" value="1"/>
</dbReference>
<dbReference type="GO" id="GO:0005829">
    <property type="term" value="C:cytosol"/>
    <property type="evidence" value="ECO:0007669"/>
    <property type="project" value="TreeGrafter"/>
</dbReference>
<dbReference type="GO" id="GO:0005524">
    <property type="term" value="F:ATP binding"/>
    <property type="evidence" value="ECO:0007669"/>
    <property type="project" value="UniProtKB-UniRule"/>
</dbReference>
<evidence type="ECO:0000256" key="10">
    <source>
        <dbReference type="ARBA" id="ARBA00034923"/>
    </source>
</evidence>
<dbReference type="GO" id="GO:0033202">
    <property type="term" value="C:DNA helicase complex"/>
    <property type="evidence" value="ECO:0007669"/>
    <property type="project" value="TreeGrafter"/>
</dbReference>
<keyword evidence="2 12" id="KW-0547">Nucleotide-binding</keyword>
<feature type="domain" description="UvrD-like helicase ATP-binding" evidence="13">
    <location>
        <begin position="29"/>
        <end position="309"/>
    </location>
</feature>
<evidence type="ECO:0000256" key="8">
    <source>
        <dbReference type="ARBA" id="ARBA00034617"/>
    </source>
</evidence>
<dbReference type="Gene3D" id="1.10.486.10">
    <property type="entry name" value="PCRA, domain 4"/>
    <property type="match status" value="1"/>
</dbReference>
<dbReference type="GO" id="GO:0043138">
    <property type="term" value="F:3'-5' DNA helicase activity"/>
    <property type="evidence" value="ECO:0007669"/>
    <property type="project" value="UniProtKB-EC"/>
</dbReference>
<dbReference type="STRING" id="1277257.G293_04900"/>
<dbReference type="Proteomes" id="UP000035503">
    <property type="component" value="Chromosome"/>
</dbReference>
<evidence type="ECO:0000256" key="1">
    <source>
        <dbReference type="ARBA" id="ARBA00009922"/>
    </source>
</evidence>
<evidence type="ECO:0000256" key="12">
    <source>
        <dbReference type="PROSITE-ProRule" id="PRU00560"/>
    </source>
</evidence>
<dbReference type="RefSeq" id="WP_047264545.1">
    <property type="nucleotide sequence ID" value="NZ_CP004021.1"/>
</dbReference>
<dbReference type="Gene3D" id="1.10.10.160">
    <property type="match status" value="1"/>
</dbReference>
<sequence>MQKDDKKSYVSQMLKANFVPTRVLNYLERLNSQQINAVTTTMEKPLLILAGAGTGKTTVLIARILHLIFQKQIHPSKILAVTFTNQAIQEMKNRLYRLGEIIPQIQTFHAFCAGLLREYGEVASLPANFTILDSSDSRQIIKQLLNSLKIDEKACSINQAIEKINYWQNCGWNPQEIPESSLAENEIIPRKIYIHYVDHLQKTQSCDFGGLIIKAIEVLLHPHILKKYHEKICYIMVDEYQDINTAQYLLLRLLGQKDDKKQNARICCVGDEDQCIYEWRGAQFSHIINFQEDFKEADIIKLEQNYRSTSHILNTANKLIANNKQRFNKKLFTERDNYDDAKVNIHVSKNDNSELSTIIEEIINFQHTGMSLNNIAILVRTSWQTRKFEDAFLEQVIPYKVIGGSFYDRQEIRDAFAYFRLVCQGNNAQDFKRIINCPKRGIGKESLKKIEIHANQRQTSLLQASEELVDRGEFRPQIRQSLRNFIEDMRRWNNLSTQDNPSAIAKMILEESGYIDIWKNDQSEKSQERLDNIKELLSIIEKYETLESYILNAPLKGDSISFIPNPDYIQIMTLHAAKGLEFDTVFIPGWEQGLLPHQLSINEGNLEGERRLAYMGITRAKKNCHLFYTISRRTHDFTRIEQYHPSQVSQFLLELYDSSHVKEIIHDNIYGSFSEN</sequence>
<accession>A0A0G3I5Q6</accession>
<dbReference type="PATRIC" id="fig|1277257.4.peg.1061"/>
<feature type="binding site" evidence="12">
    <location>
        <begin position="50"/>
        <end position="57"/>
    </location>
    <ligand>
        <name>ATP</name>
        <dbReference type="ChEBI" id="CHEBI:30616"/>
    </ligand>
</feature>
<dbReference type="OrthoDB" id="9806690at2"/>
<evidence type="ECO:0000313" key="16">
    <source>
        <dbReference type="Proteomes" id="UP000035503"/>
    </source>
</evidence>
<dbReference type="CDD" id="cd17932">
    <property type="entry name" value="DEXQc_UvrD"/>
    <property type="match status" value="1"/>
</dbReference>
<dbReference type="CDD" id="cd18807">
    <property type="entry name" value="SF1_C_UvrD"/>
    <property type="match status" value="1"/>
</dbReference>
<evidence type="ECO:0000256" key="5">
    <source>
        <dbReference type="ARBA" id="ARBA00022840"/>
    </source>
</evidence>
<dbReference type="PANTHER" id="PTHR11070:SF2">
    <property type="entry name" value="ATP-DEPENDENT DNA HELICASE SRS2"/>
    <property type="match status" value="1"/>
</dbReference>
<keyword evidence="4 12" id="KW-0347">Helicase</keyword>
<dbReference type="Pfam" id="PF13361">
    <property type="entry name" value="UvrD_C"/>
    <property type="match status" value="1"/>
</dbReference>
<dbReference type="PROSITE" id="PS51198">
    <property type="entry name" value="UVRD_HELICASE_ATP_BIND"/>
    <property type="match status" value="1"/>
</dbReference>
<comment type="catalytic activity">
    <reaction evidence="8">
        <text>Couples ATP hydrolysis with the unwinding of duplex DNA by translocating in the 3'-5' direction.</text>
        <dbReference type="EC" id="5.6.2.4"/>
    </reaction>
</comment>
<dbReference type="AlphaFoldDB" id="A0A0G3I5Q6"/>
<keyword evidence="5 12" id="KW-0067">ATP-binding</keyword>
<feature type="domain" description="UvrD-like helicase C-terminal" evidence="14">
    <location>
        <begin position="310"/>
        <end position="579"/>
    </location>
</feature>
<dbReference type="SUPFAM" id="SSF52540">
    <property type="entry name" value="P-loop containing nucleoside triphosphate hydrolases"/>
    <property type="match status" value="1"/>
</dbReference>
<keyword evidence="3 12" id="KW-0378">Hydrolase</keyword>
<evidence type="ECO:0000256" key="7">
    <source>
        <dbReference type="ARBA" id="ARBA00023235"/>
    </source>
</evidence>
<dbReference type="GO" id="GO:0003677">
    <property type="term" value="F:DNA binding"/>
    <property type="evidence" value="ECO:0007669"/>
    <property type="project" value="UniProtKB-KW"/>
</dbReference>
<dbReference type="InterPro" id="IPR013986">
    <property type="entry name" value="DExx_box_DNA_helicase_dom_sf"/>
</dbReference>
<dbReference type="GO" id="GO:0016887">
    <property type="term" value="F:ATP hydrolysis activity"/>
    <property type="evidence" value="ECO:0007669"/>
    <property type="project" value="RHEA"/>
</dbReference>
<dbReference type="Gene3D" id="3.40.50.300">
    <property type="entry name" value="P-loop containing nucleotide triphosphate hydrolases"/>
    <property type="match status" value="2"/>
</dbReference>